<evidence type="ECO:0000256" key="3">
    <source>
        <dbReference type="ARBA" id="ARBA00022475"/>
    </source>
</evidence>
<evidence type="ECO:0000256" key="7">
    <source>
        <dbReference type="SAM" id="Phobius"/>
    </source>
</evidence>
<dbReference type="PANTHER" id="PTHR34583:SF2">
    <property type="entry name" value="ANTIPORTER SUBUNIT MNHC2-RELATED"/>
    <property type="match status" value="1"/>
</dbReference>
<evidence type="ECO:0000313" key="9">
    <source>
        <dbReference type="Proteomes" id="UP000516361"/>
    </source>
</evidence>
<evidence type="ECO:0000256" key="1">
    <source>
        <dbReference type="ARBA" id="ARBA00004651"/>
    </source>
</evidence>
<dbReference type="KEGG" id="ocy:OSSY52_22080"/>
<keyword evidence="6 7" id="KW-0472">Membrane</keyword>
<gene>
    <name evidence="8" type="ORF">OSSY52_22080</name>
</gene>
<evidence type="ECO:0000256" key="4">
    <source>
        <dbReference type="ARBA" id="ARBA00022692"/>
    </source>
</evidence>
<evidence type="ECO:0000256" key="5">
    <source>
        <dbReference type="ARBA" id="ARBA00022989"/>
    </source>
</evidence>
<dbReference type="Gene3D" id="1.10.287.3510">
    <property type="match status" value="1"/>
</dbReference>
<keyword evidence="9" id="KW-1185">Reference proteome</keyword>
<accession>A0A7G1GAD4</accession>
<evidence type="ECO:0000313" key="8">
    <source>
        <dbReference type="EMBL" id="BBE32067.1"/>
    </source>
</evidence>
<feature type="transmembrane region" description="Helical" evidence="7">
    <location>
        <begin position="29"/>
        <end position="48"/>
    </location>
</feature>
<dbReference type="Pfam" id="PF00420">
    <property type="entry name" value="Oxidored_q2"/>
    <property type="match status" value="1"/>
</dbReference>
<dbReference type="EMBL" id="AP018712">
    <property type="protein sequence ID" value="BBE32067.1"/>
    <property type="molecule type" value="Genomic_DNA"/>
</dbReference>
<keyword evidence="3" id="KW-1003">Cell membrane</keyword>
<protein>
    <recommendedName>
        <fullName evidence="10">Cation:proton antiporter</fullName>
    </recommendedName>
</protein>
<dbReference type="GO" id="GO:0005886">
    <property type="term" value="C:plasma membrane"/>
    <property type="evidence" value="ECO:0007669"/>
    <property type="project" value="UniProtKB-SubCell"/>
</dbReference>
<proteinExistence type="inferred from homology"/>
<dbReference type="InterPro" id="IPR039428">
    <property type="entry name" value="NUOK/Mnh_C1-like"/>
</dbReference>
<organism evidence="8 9">
    <name type="scientific">Tepiditoga spiralis</name>
    <dbReference type="NCBI Taxonomy" id="2108365"/>
    <lineage>
        <taxon>Bacteria</taxon>
        <taxon>Thermotogati</taxon>
        <taxon>Thermotogota</taxon>
        <taxon>Thermotogae</taxon>
        <taxon>Petrotogales</taxon>
        <taxon>Petrotogaceae</taxon>
        <taxon>Tepiditoga</taxon>
    </lineage>
</organism>
<dbReference type="InterPro" id="IPR050601">
    <property type="entry name" value="CPA3_antiporter_subunitC"/>
</dbReference>
<dbReference type="InParanoid" id="A0A7G1GAD4"/>
<keyword evidence="5 7" id="KW-1133">Transmembrane helix</keyword>
<feature type="transmembrane region" description="Helical" evidence="7">
    <location>
        <begin position="68"/>
        <end position="92"/>
    </location>
</feature>
<keyword evidence="4 7" id="KW-0812">Transmembrane</keyword>
<evidence type="ECO:0000256" key="2">
    <source>
        <dbReference type="ARBA" id="ARBA00010388"/>
    </source>
</evidence>
<dbReference type="RefSeq" id="WP_190614922.1">
    <property type="nucleotide sequence ID" value="NZ_AP018712.1"/>
</dbReference>
<name>A0A7G1GAD4_9BACT</name>
<feature type="transmembrane region" description="Helical" evidence="7">
    <location>
        <begin position="6"/>
        <end position="22"/>
    </location>
</feature>
<evidence type="ECO:0008006" key="10">
    <source>
        <dbReference type="Google" id="ProtNLM"/>
    </source>
</evidence>
<comment type="similarity">
    <text evidence="2">Belongs to the CPA3 antiporters (TC 2.A.63) subunit C family.</text>
</comment>
<sequence length="112" mass="12535">MLTYELFSIFICFIGLSGVILKKDIILKLMNLGVFQGGVVLFFVSLAYKGKAPMITEGVTKYSDPLIHSFLLTVVVIGFANLALILVFSMILSNKLKTYRIDELEKKINKGR</sequence>
<dbReference type="Proteomes" id="UP000516361">
    <property type="component" value="Chromosome"/>
</dbReference>
<evidence type="ECO:0000256" key="6">
    <source>
        <dbReference type="ARBA" id="ARBA00023136"/>
    </source>
</evidence>
<dbReference type="AlphaFoldDB" id="A0A7G1GAD4"/>
<comment type="subcellular location">
    <subcellularLocation>
        <location evidence="1">Cell membrane</location>
        <topology evidence="1">Multi-pass membrane protein</topology>
    </subcellularLocation>
</comment>
<dbReference type="PANTHER" id="PTHR34583">
    <property type="entry name" value="ANTIPORTER SUBUNIT MNHC2-RELATED"/>
    <property type="match status" value="1"/>
</dbReference>
<reference evidence="8 9" key="1">
    <citation type="submission" date="2018-06" db="EMBL/GenBank/DDBJ databases">
        <title>Genome sequencing of Oceanotoga sp. sy52.</title>
        <authorList>
            <person name="Mori K."/>
        </authorList>
    </citation>
    <scope>NUCLEOTIDE SEQUENCE [LARGE SCALE GENOMIC DNA]</scope>
    <source>
        <strain evidence="9">sy52</strain>
    </source>
</reference>